<evidence type="ECO:0000313" key="2">
    <source>
        <dbReference type="Proteomes" id="UP001367771"/>
    </source>
</evidence>
<keyword evidence="2" id="KW-1185">Reference proteome</keyword>
<name>A0ABU8H431_9SPHN</name>
<dbReference type="RefSeq" id="WP_336545376.1">
    <property type="nucleotide sequence ID" value="NZ_JBBBDM010000004.1"/>
</dbReference>
<evidence type="ECO:0000313" key="1">
    <source>
        <dbReference type="EMBL" id="MEI5687738.1"/>
    </source>
</evidence>
<comment type="caution">
    <text evidence="1">The sequence shown here is derived from an EMBL/GenBank/DDBJ whole genome shotgun (WGS) entry which is preliminary data.</text>
</comment>
<dbReference type="Proteomes" id="UP001367771">
    <property type="component" value="Unassembled WGS sequence"/>
</dbReference>
<protein>
    <submittedName>
        <fullName evidence="1">Uncharacterized protein</fullName>
    </submittedName>
</protein>
<gene>
    <name evidence="1" type="ORF">V8201_11675</name>
</gene>
<proteinExistence type="predicted"/>
<organism evidence="1 2">
    <name type="scientific">Sphingomonas kyungheensis</name>
    <dbReference type="NCBI Taxonomy" id="1069987"/>
    <lineage>
        <taxon>Bacteria</taxon>
        <taxon>Pseudomonadati</taxon>
        <taxon>Pseudomonadota</taxon>
        <taxon>Alphaproteobacteria</taxon>
        <taxon>Sphingomonadales</taxon>
        <taxon>Sphingomonadaceae</taxon>
        <taxon>Sphingomonas</taxon>
    </lineage>
</organism>
<reference evidence="1 2" key="1">
    <citation type="journal article" date="2013" name="Int. J. Syst. Evol. Microbiol.">
        <title>Sphingomonas kyungheensis sp. nov., a bacterium with ginsenoside-converting activity isolated from soil of a ginseng field.</title>
        <authorList>
            <person name="Son H.M."/>
            <person name="Yang J.E."/>
            <person name="Park Y."/>
            <person name="Han C.K."/>
            <person name="Kim S.G."/>
            <person name="Kook M."/>
            <person name="Yi T.H."/>
        </authorList>
    </citation>
    <scope>NUCLEOTIDE SEQUENCE [LARGE SCALE GENOMIC DNA]</scope>
    <source>
        <strain evidence="1 2">LMG 26582</strain>
    </source>
</reference>
<dbReference type="EMBL" id="JBBBDM010000004">
    <property type="protein sequence ID" value="MEI5687738.1"/>
    <property type="molecule type" value="Genomic_DNA"/>
</dbReference>
<sequence>MTGAESDALDEAMTRLTHAEAILQLLAEPLDTNLGEALRGVHAMLSDCGNRLDRILTERLRE</sequence>
<accession>A0ABU8H431</accession>